<dbReference type="SUPFAM" id="SSF48371">
    <property type="entry name" value="ARM repeat"/>
    <property type="match status" value="1"/>
</dbReference>
<dbReference type="Gene3D" id="1.25.10.90">
    <property type="match status" value="1"/>
</dbReference>
<dbReference type="AlphaFoldDB" id="A0A1G5S1U5"/>
<gene>
    <name evidence="1" type="ORF">SAMN02910350_02208</name>
</gene>
<dbReference type="PANTHER" id="PTHR34070">
    <property type="entry name" value="ARMADILLO-TYPE FOLD"/>
    <property type="match status" value="1"/>
</dbReference>
<dbReference type="RefSeq" id="WP_028248104.1">
    <property type="nucleotide sequence ID" value="NZ_FMWK01000013.1"/>
</dbReference>
<proteinExistence type="predicted"/>
<evidence type="ECO:0000313" key="2">
    <source>
        <dbReference type="Proteomes" id="UP000199428"/>
    </source>
</evidence>
<organism evidence="1 2">
    <name type="scientific">Pseudobutyrivibrio xylanivorans</name>
    <dbReference type="NCBI Taxonomy" id="185007"/>
    <lineage>
        <taxon>Bacteria</taxon>
        <taxon>Bacillati</taxon>
        <taxon>Bacillota</taxon>
        <taxon>Clostridia</taxon>
        <taxon>Lachnospirales</taxon>
        <taxon>Lachnospiraceae</taxon>
        <taxon>Pseudobutyrivibrio</taxon>
    </lineage>
</organism>
<dbReference type="Proteomes" id="UP000199428">
    <property type="component" value="Unassembled WGS sequence"/>
</dbReference>
<evidence type="ECO:0000313" key="1">
    <source>
        <dbReference type="EMBL" id="SCZ80276.1"/>
    </source>
</evidence>
<dbReference type="InterPro" id="IPR014825">
    <property type="entry name" value="DNA_alkylation"/>
</dbReference>
<reference evidence="1 2" key="1">
    <citation type="submission" date="2016-10" db="EMBL/GenBank/DDBJ databases">
        <authorList>
            <person name="de Groot N.N."/>
        </authorList>
    </citation>
    <scope>NUCLEOTIDE SEQUENCE [LARGE SCALE GENOMIC DNA]</scope>
    <source>
        <strain evidence="1 2">DSM 10317</strain>
    </source>
</reference>
<sequence length="228" mass="27101">MITEEIKAELFKLQDTAYRDFQSKLIPTVGVEYFIGVRTPELRKLAKTFAKRPDVDEFLQQLPHDYFDENQLHAFILSEMKDYEKCVEKLQKFLPYVNNWATCDQMSPKIFKKHKSELLPIIDQWIASGETYTIRFGIGMLMEHFLDEDFDLAYPEKVAAVRSEEYYVNMMIAWYFATALAKQYDFILPFIENKKLDTWCHNKAIQKSVESYRITPEQKEYLKSLKIK</sequence>
<dbReference type="InterPro" id="IPR016024">
    <property type="entry name" value="ARM-type_fold"/>
</dbReference>
<name>A0A1G5S1U5_PSEXY</name>
<accession>A0A1G5S1U5</accession>
<dbReference type="EMBL" id="FMWK01000013">
    <property type="protein sequence ID" value="SCZ80276.1"/>
    <property type="molecule type" value="Genomic_DNA"/>
</dbReference>
<dbReference type="PANTHER" id="PTHR34070:SF1">
    <property type="entry name" value="DNA ALKYLATION REPAIR PROTEIN"/>
    <property type="match status" value="1"/>
</dbReference>
<dbReference type="Pfam" id="PF08713">
    <property type="entry name" value="DNA_alkylation"/>
    <property type="match status" value="1"/>
</dbReference>
<dbReference type="CDD" id="cd06561">
    <property type="entry name" value="AlkD_like"/>
    <property type="match status" value="1"/>
</dbReference>
<protein>
    <submittedName>
        <fullName evidence="1">3-methyladenine DNA glycosylase AlkD</fullName>
    </submittedName>
</protein>